<evidence type="ECO:0000313" key="2">
    <source>
        <dbReference type="EMBL" id="EEF62306.1"/>
    </source>
</evidence>
<evidence type="ECO:0000259" key="1">
    <source>
        <dbReference type="Pfam" id="PF04389"/>
    </source>
</evidence>
<feature type="domain" description="Peptidase M28" evidence="1">
    <location>
        <begin position="241"/>
        <end position="294"/>
    </location>
</feature>
<sequence>MRLIHSSQVPAQGPPAPEIQTAMEAISEQKLRTWVERISVPRHALLQPEANRECARWLVAQFQEWGYNVEIEGRYGNVVALPKTTAPEMTIVGAHYDSVSQSPGADDNASALAAMLGCAEVMSKFGPHEPVCYVAFNGEEDGMVGSTDFVKAFLQEVELRVNQAHILEMVGYASSAPVSQRLPTGLPIQLPDRGDFLGLLANKSSGTLMDSILLGAKTYLPEFSVMGLEVVPGAEQLFPVLARSDHLPFWKNNIPTVMWTDTAEFRNSNYHQKSDTPDTLNYEFLKRVTQLLVACVAQGS</sequence>
<dbReference type="Proteomes" id="UP000003688">
    <property type="component" value="Unassembled WGS sequence"/>
</dbReference>
<dbReference type="InterPro" id="IPR045175">
    <property type="entry name" value="M28_fam"/>
</dbReference>
<reference evidence="2 3" key="1">
    <citation type="journal article" date="2011" name="J. Bacteriol.">
        <title>Genome sequence of 'Pedosphaera parvula' Ellin514, an aerobic Verrucomicrobial isolate from pasture soil.</title>
        <authorList>
            <person name="Kant R."/>
            <person name="van Passel M.W."/>
            <person name="Sangwan P."/>
            <person name="Palva A."/>
            <person name="Lucas S."/>
            <person name="Copeland A."/>
            <person name="Lapidus A."/>
            <person name="Glavina Del Rio T."/>
            <person name="Dalin E."/>
            <person name="Tice H."/>
            <person name="Bruce D."/>
            <person name="Goodwin L."/>
            <person name="Pitluck S."/>
            <person name="Chertkov O."/>
            <person name="Larimer F.W."/>
            <person name="Land M.L."/>
            <person name="Hauser L."/>
            <person name="Brettin T.S."/>
            <person name="Detter J.C."/>
            <person name="Han S."/>
            <person name="de Vos W.M."/>
            <person name="Janssen P.H."/>
            <person name="Smidt H."/>
        </authorList>
    </citation>
    <scope>NUCLEOTIDE SEQUENCE [LARGE SCALE GENOMIC DNA]</scope>
    <source>
        <strain evidence="2 3">Ellin514</strain>
    </source>
</reference>
<dbReference type="Gene3D" id="3.40.630.10">
    <property type="entry name" value="Zn peptidases"/>
    <property type="match status" value="1"/>
</dbReference>
<dbReference type="STRING" id="320771.Cflav_PD4941"/>
<dbReference type="EMBL" id="ABOX02000005">
    <property type="protein sequence ID" value="EEF62306.1"/>
    <property type="molecule type" value="Genomic_DNA"/>
</dbReference>
<proteinExistence type="predicted"/>
<dbReference type="GO" id="GO:0006508">
    <property type="term" value="P:proteolysis"/>
    <property type="evidence" value="ECO:0007669"/>
    <property type="project" value="InterPro"/>
</dbReference>
<protein>
    <submittedName>
        <fullName evidence="2">Peptidase M28</fullName>
    </submittedName>
</protein>
<dbReference type="GO" id="GO:0008235">
    <property type="term" value="F:metalloexopeptidase activity"/>
    <property type="evidence" value="ECO:0007669"/>
    <property type="project" value="InterPro"/>
</dbReference>
<dbReference type="SUPFAM" id="SSF53187">
    <property type="entry name" value="Zn-dependent exopeptidases"/>
    <property type="match status" value="1"/>
</dbReference>
<organism evidence="2 3">
    <name type="scientific">Pedosphaera parvula (strain Ellin514)</name>
    <dbReference type="NCBI Taxonomy" id="320771"/>
    <lineage>
        <taxon>Bacteria</taxon>
        <taxon>Pseudomonadati</taxon>
        <taxon>Verrucomicrobiota</taxon>
        <taxon>Pedosphaerae</taxon>
        <taxon>Pedosphaerales</taxon>
        <taxon>Pedosphaeraceae</taxon>
        <taxon>Pedosphaera</taxon>
    </lineage>
</organism>
<gene>
    <name evidence="2" type="ORF">Cflav_PD4941</name>
</gene>
<name>B9XCW0_PEDPL</name>
<dbReference type="AlphaFoldDB" id="B9XCW0"/>
<dbReference type="PANTHER" id="PTHR12147:SF26">
    <property type="entry name" value="PEPTIDASE M28 DOMAIN-CONTAINING PROTEIN"/>
    <property type="match status" value="1"/>
</dbReference>
<dbReference type="OrthoDB" id="9762302at2"/>
<dbReference type="InterPro" id="IPR007484">
    <property type="entry name" value="Peptidase_M28"/>
</dbReference>
<accession>B9XCW0</accession>
<evidence type="ECO:0000313" key="3">
    <source>
        <dbReference type="Proteomes" id="UP000003688"/>
    </source>
</evidence>
<dbReference type="Pfam" id="PF04389">
    <property type="entry name" value="Peptidase_M28"/>
    <property type="match status" value="2"/>
</dbReference>
<comment type="caution">
    <text evidence="2">The sequence shown here is derived from an EMBL/GenBank/DDBJ whole genome shotgun (WGS) entry which is preliminary data.</text>
</comment>
<keyword evidence="3" id="KW-1185">Reference proteome</keyword>
<feature type="domain" description="Peptidase M28" evidence="1">
    <location>
        <begin position="77"/>
        <end position="183"/>
    </location>
</feature>
<dbReference type="PANTHER" id="PTHR12147">
    <property type="entry name" value="METALLOPEPTIDASE M28 FAMILY MEMBER"/>
    <property type="match status" value="1"/>
</dbReference>